<evidence type="ECO:0000259" key="6">
    <source>
        <dbReference type="Pfam" id="PF12832"/>
    </source>
</evidence>
<dbReference type="EMBL" id="MU827321">
    <property type="protein sequence ID" value="KAJ7357401.1"/>
    <property type="molecule type" value="Genomic_DNA"/>
</dbReference>
<evidence type="ECO:0000256" key="2">
    <source>
        <dbReference type="ARBA" id="ARBA00005241"/>
    </source>
</evidence>
<dbReference type="GO" id="GO:0016020">
    <property type="term" value="C:membrane"/>
    <property type="evidence" value="ECO:0007669"/>
    <property type="project" value="UniProtKB-SubCell"/>
</dbReference>
<evidence type="ECO:0000256" key="5">
    <source>
        <dbReference type="ARBA" id="ARBA00023136"/>
    </source>
</evidence>
<dbReference type="AlphaFoldDB" id="A0A9W9YLG2"/>
<dbReference type="PANTHER" id="PTHR16172">
    <property type="entry name" value="MAJOR FACILITATOR SUPERFAMILY DOMAIN-CONTAINING PROTEIN 6-LIKE"/>
    <property type="match status" value="1"/>
</dbReference>
<proteinExistence type="inferred from homology"/>
<dbReference type="PANTHER" id="PTHR16172:SF2">
    <property type="entry name" value="MAJOR FACILITATOR SUPERFAMILY DOMAIN-CONTAINING PROTEIN 6"/>
    <property type="match status" value="1"/>
</dbReference>
<keyword evidence="3" id="KW-0812">Transmembrane</keyword>
<dbReference type="InterPro" id="IPR024989">
    <property type="entry name" value="MFS_assoc_dom"/>
</dbReference>
<evidence type="ECO:0000256" key="1">
    <source>
        <dbReference type="ARBA" id="ARBA00004141"/>
    </source>
</evidence>
<gene>
    <name evidence="7" type="ORF">OS493_024912</name>
</gene>
<comment type="similarity">
    <text evidence="2">Belongs to the major facilitator superfamily. MFSD6 family.</text>
</comment>
<name>A0A9W9YLG2_9CNID</name>
<evidence type="ECO:0000256" key="4">
    <source>
        <dbReference type="ARBA" id="ARBA00022989"/>
    </source>
</evidence>
<dbReference type="SUPFAM" id="SSF103473">
    <property type="entry name" value="MFS general substrate transporter"/>
    <property type="match status" value="1"/>
</dbReference>
<keyword evidence="8" id="KW-1185">Reference proteome</keyword>
<comment type="subcellular location">
    <subcellularLocation>
        <location evidence="1">Membrane</location>
        <topology evidence="1">Multi-pass membrane protein</topology>
    </subcellularLocation>
</comment>
<comment type="caution">
    <text evidence="7">The sequence shown here is derived from an EMBL/GenBank/DDBJ whole genome shotgun (WGS) entry which is preliminary data.</text>
</comment>
<evidence type="ECO:0000256" key="3">
    <source>
        <dbReference type="ARBA" id="ARBA00022692"/>
    </source>
</evidence>
<reference evidence="7" key="1">
    <citation type="submission" date="2023-01" db="EMBL/GenBank/DDBJ databases">
        <title>Genome assembly of the deep-sea coral Lophelia pertusa.</title>
        <authorList>
            <person name="Herrera S."/>
            <person name="Cordes E."/>
        </authorList>
    </citation>
    <scope>NUCLEOTIDE SEQUENCE</scope>
    <source>
        <strain evidence="7">USNM1676648</strain>
        <tissue evidence="7">Polyp</tissue>
    </source>
</reference>
<sequence>MNGVFVTFMFWYLTDINPSQATWAIGVAGAGRNIVAAIGFGYSGHVIRKLGVINTIILSLGVLRAGFCDLWTNVKNPWLAIIPELMQKHLLRLFHSSVHFVFQRKITRRIFSNNTRYCVLMFTLV</sequence>
<keyword evidence="4" id="KW-1133">Transmembrane helix</keyword>
<evidence type="ECO:0000313" key="7">
    <source>
        <dbReference type="EMBL" id="KAJ7357401.1"/>
    </source>
</evidence>
<organism evidence="7 8">
    <name type="scientific">Desmophyllum pertusum</name>
    <dbReference type="NCBI Taxonomy" id="174260"/>
    <lineage>
        <taxon>Eukaryota</taxon>
        <taxon>Metazoa</taxon>
        <taxon>Cnidaria</taxon>
        <taxon>Anthozoa</taxon>
        <taxon>Hexacorallia</taxon>
        <taxon>Scleractinia</taxon>
        <taxon>Caryophylliina</taxon>
        <taxon>Caryophylliidae</taxon>
        <taxon>Desmophyllum</taxon>
    </lineage>
</organism>
<dbReference type="Gene3D" id="1.20.1250.20">
    <property type="entry name" value="MFS general substrate transporter like domains"/>
    <property type="match status" value="1"/>
</dbReference>
<dbReference type="InterPro" id="IPR036259">
    <property type="entry name" value="MFS_trans_sf"/>
</dbReference>
<keyword evidence="5" id="KW-0472">Membrane</keyword>
<accession>A0A9W9YLG2</accession>
<dbReference type="Proteomes" id="UP001163046">
    <property type="component" value="Unassembled WGS sequence"/>
</dbReference>
<feature type="domain" description="Major facilitator superfamily associated" evidence="6">
    <location>
        <begin position="2"/>
        <end position="110"/>
    </location>
</feature>
<evidence type="ECO:0000313" key="8">
    <source>
        <dbReference type="Proteomes" id="UP001163046"/>
    </source>
</evidence>
<dbReference type="InterPro" id="IPR051717">
    <property type="entry name" value="MFS_MFSD6"/>
</dbReference>
<protein>
    <recommendedName>
        <fullName evidence="6">Major facilitator superfamily associated domain-containing protein</fullName>
    </recommendedName>
</protein>
<dbReference type="Pfam" id="PF12832">
    <property type="entry name" value="MFS_1_like"/>
    <property type="match status" value="1"/>
</dbReference>
<dbReference type="OrthoDB" id="5985269at2759"/>